<protein>
    <submittedName>
        <fullName evidence="1">Uncharacterized protein</fullName>
    </submittedName>
</protein>
<proteinExistence type="predicted"/>
<name>A0ACB8QXP2_9AGAM</name>
<keyword evidence="2" id="KW-1185">Reference proteome</keyword>
<dbReference type="Proteomes" id="UP000814128">
    <property type="component" value="Unassembled WGS sequence"/>
</dbReference>
<accession>A0ACB8QXP2</accession>
<organism evidence="1 2">
    <name type="scientific">Vararia minispora EC-137</name>
    <dbReference type="NCBI Taxonomy" id="1314806"/>
    <lineage>
        <taxon>Eukaryota</taxon>
        <taxon>Fungi</taxon>
        <taxon>Dikarya</taxon>
        <taxon>Basidiomycota</taxon>
        <taxon>Agaricomycotina</taxon>
        <taxon>Agaricomycetes</taxon>
        <taxon>Russulales</taxon>
        <taxon>Lachnocladiaceae</taxon>
        <taxon>Vararia</taxon>
    </lineage>
</organism>
<evidence type="ECO:0000313" key="2">
    <source>
        <dbReference type="Proteomes" id="UP000814128"/>
    </source>
</evidence>
<gene>
    <name evidence="1" type="ORF">K488DRAFT_41424</name>
</gene>
<sequence length="78" mass="8946">SEGTHWSQCGHFQRHMIVAIMDCNSSKCEYSYLHPKGCRDPSCVKRYGAEVEKIVDTVNDQCFTCRMARQRASRPYAA</sequence>
<dbReference type="EMBL" id="MU273473">
    <property type="protein sequence ID" value="KAI0036315.1"/>
    <property type="molecule type" value="Genomic_DNA"/>
</dbReference>
<reference evidence="1" key="2">
    <citation type="journal article" date="2022" name="New Phytol.">
        <title>Evolutionary transition to the ectomycorrhizal habit in the genomes of a hyperdiverse lineage of mushroom-forming fungi.</title>
        <authorList>
            <person name="Looney B."/>
            <person name="Miyauchi S."/>
            <person name="Morin E."/>
            <person name="Drula E."/>
            <person name="Courty P.E."/>
            <person name="Kohler A."/>
            <person name="Kuo A."/>
            <person name="LaButti K."/>
            <person name="Pangilinan J."/>
            <person name="Lipzen A."/>
            <person name="Riley R."/>
            <person name="Andreopoulos W."/>
            <person name="He G."/>
            <person name="Johnson J."/>
            <person name="Nolan M."/>
            <person name="Tritt A."/>
            <person name="Barry K.W."/>
            <person name="Grigoriev I.V."/>
            <person name="Nagy L.G."/>
            <person name="Hibbett D."/>
            <person name="Henrissat B."/>
            <person name="Matheny P.B."/>
            <person name="Labbe J."/>
            <person name="Martin F.M."/>
        </authorList>
    </citation>
    <scope>NUCLEOTIDE SEQUENCE</scope>
    <source>
        <strain evidence="1">EC-137</strain>
    </source>
</reference>
<comment type="caution">
    <text evidence="1">The sequence shown here is derived from an EMBL/GenBank/DDBJ whole genome shotgun (WGS) entry which is preliminary data.</text>
</comment>
<evidence type="ECO:0000313" key="1">
    <source>
        <dbReference type="EMBL" id="KAI0036315.1"/>
    </source>
</evidence>
<feature type="non-terminal residue" evidence="1">
    <location>
        <position position="1"/>
    </location>
</feature>
<reference evidence="1" key="1">
    <citation type="submission" date="2021-02" db="EMBL/GenBank/DDBJ databases">
        <authorList>
            <consortium name="DOE Joint Genome Institute"/>
            <person name="Ahrendt S."/>
            <person name="Looney B.P."/>
            <person name="Miyauchi S."/>
            <person name="Morin E."/>
            <person name="Drula E."/>
            <person name="Courty P.E."/>
            <person name="Chicoki N."/>
            <person name="Fauchery L."/>
            <person name="Kohler A."/>
            <person name="Kuo A."/>
            <person name="Labutti K."/>
            <person name="Pangilinan J."/>
            <person name="Lipzen A."/>
            <person name="Riley R."/>
            <person name="Andreopoulos W."/>
            <person name="He G."/>
            <person name="Johnson J."/>
            <person name="Barry K.W."/>
            <person name="Grigoriev I.V."/>
            <person name="Nagy L."/>
            <person name="Hibbett D."/>
            <person name="Henrissat B."/>
            <person name="Matheny P.B."/>
            <person name="Labbe J."/>
            <person name="Martin F."/>
        </authorList>
    </citation>
    <scope>NUCLEOTIDE SEQUENCE</scope>
    <source>
        <strain evidence="1">EC-137</strain>
    </source>
</reference>